<dbReference type="Proteomes" id="UP000241118">
    <property type="component" value="Unassembled WGS sequence"/>
</dbReference>
<evidence type="ECO:0000313" key="5">
    <source>
        <dbReference type="Proteomes" id="UP000241118"/>
    </source>
</evidence>
<gene>
    <name evidence="4" type="ORF">B0I31_104496</name>
</gene>
<dbReference type="InterPro" id="IPR058593">
    <property type="entry name" value="ARB_07466-like_C"/>
</dbReference>
<keyword evidence="1" id="KW-0732">Signal</keyword>
<dbReference type="Pfam" id="PF26571">
    <property type="entry name" value="VldE"/>
    <property type="match status" value="1"/>
</dbReference>
<feature type="chain" id="PRO_5015172383" evidence="1">
    <location>
        <begin position="34"/>
        <end position="465"/>
    </location>
</feature>
<dbReference type="SUPFAM" id="SSF89372">
    <property type="entry name" value="Fucose-specific lectin"/>
    <property type="match status" value="2"/>
</dbReference>
<dbReference type="EMBL" id="PYAX01000004">
    <property type="protein sequence ID" value="PSL56205.1"/>
    <property type="molecule type" value="Genomic_DNA"/>
</dbReference>
<feature type="domain" description="ARB-07466-like C-terminal" evidence="2">
    <location>
        <begin position="58"/>
        <end position="171"/>
    </location>
</feature>
<dbReference type="InterPro" id="IPR058502">
    <property type="entry name" value="PLL-like_beta-prop"/>
</dbReference>
<feature type="domain" description="PLL-like beta propeller" evidence="3">
    <location>
        <begin position="271"/>
        <end position="463"/>
    </location>
</feature>
<dbReference type="AlphaFoldDB" id="A0A2P8ICL5"/>
<accession>A0A2P8ICL5</accession>
<sequence>MEMLKAHRMISWLGAAVMALALVVLTPTGPASAAPVTPDFGPSIDAYAAYDGQDTCEATARPGVIDVRDLLNATYGTHTSGISRSCNGTVSEHHEGRALDYHFNYYDAADRAKAEDFLTWVLATDQYGNGHAMARRLGVMYIIWNNRIWESYRAGAGWQPYHGDSPHTDHIHLSFSWDGALKRTSWWTGSRAAEGSPAVVSMRDGHQEVFTRGADGQVWHKWWYGTTWSGWESLGGGAVTSAPAAVSMQDGHIELFARGTGGDVVHRFWWGNGWSGWHSLGGQIVGAPAVVSMRPGHLEVFARFTDNQIWHKWWYGTSWSEWAPMGGGTVSSSPSVVSMRDGHQELFVRGTGGDVLHRFYYGNGWSAYHSLGGAIQGNPAAVSMYDGHLEVFVRGTDNAVYHNHWYGTAWSGWGSLGGQFKDSPSVLTMRPNHLELFGRGTDNAIHHKFYYDGGQWSAWHSLGAV</sequence>
<protein>
    <submittedName>
        <fullName evidence="4">Repeat uncharacterized protein DUF346</fullName>
    </submittedName>
</protein>
<dbReference type="OrthoDB" id="7671932at2"/>
<name>A0A2P8ICL5_SACCR</name>
<evidence type="ECO:0000259" key="3">
    <source>
        <dbReference type="Pfam" id="PF26607"/>
    </source>
</evidence>
<organism evidence="4 5">
    <name type="scientific">Saccharothrix carnea</name>
    <dbReference type="NCBI Taxonomy" id="1280637"/>
    <lineage>
        <taxon>Bacteria</taxon>
        <taxon>Bacillati</taxon>
        <taxon>Actinomycetota</taxon>
        <taxon>Actinomycetes</taxon>
        <taxon>Pseudonocardiales</taxon>
        <taxon>Pseudonocardiaceae</taxon>
        <taxon>Saccharothrix</taxon>
    </lineage>
</organism>
<keyword evidence="5" id="KW-1185">Reference proteome</keyword>
<proteinExistence type="predicted"/>
<feature type="signal peptide" evidence="1">
    <location>
        <begin position="1"/>
        <end position="33"/>
    </location>
</feature>
<comment type="caution">
    <text evidence="4">The sequence shown here is derived from an EMBL/GenBank/DDBJ whole genome shotgun (WGS) entry which is preliminary data.</text>
</comment>
<evidence type="ECO:0000313" key="4">
    <source>
        <dbReference type="EMBL" id="PSL56205.1"/>
    </source>
</evidence>
<dbReference type="Pfam" id="PF26607">
    <property type="entry name" value="DUF8189"/>
    <property type="match status" value="1"/>
</dbReference>
<reference evidence="4 5" key="1">
    <citation type="submission" date="2018-03" db="EMBL/GenBank/DDBJ databases">
        <title>Genomic Encyclopedia of Type Strains, Phase III (KMG-III): the genomes of soil and plant-associated and newly described type strains.</title>
        <authorList>
            <person name="Whitman W."/>
        </authorList>
    </citation>
    <scope>NUCLEOTIDE SEQUENCE [LARGE SCALE GENOMIC DNA]</scope>
    <source>
        <strain evidence="4 5">CGMCC 4.7097</strain>
    </source>
</reference>
<evidence type="ECO:0000256" key="1">
    <source>
        <dbReference type="SAM" id="SignalP"/>
    </source>
</evidence>
<dbReference type="CDD" id="cd22954">
    <property type="entry name" value="PLL_lectin"/>
    <property type="match status" value="1"/>
</dbReference>
<dbReference type="Gene3D" id="2.120.10.70">
    <property type="entry name" value="Fucose-specific lectin"/>
    <property type="match status" value="2"/>
</dbReference>
<evidence type="ECO:0000259" key="2">
    <source>
        <dbReference type="Pfam" id="PF26571"/>
    </source>
</evidence>